<feature type="region of interest" description="Disordered" evidence="1">
    <location>
        <begin position="233"/>
        <end position="271"/>
    </location>
</feature>
<feature type="compositionally biased region" description="Low complexity" evidence="1">
    <location>
        <begin position="58"/>
        <end position="70"/>
    </location>
</feature>
<sequence length="271" mass="28816">MSDRYRGRHRRTRRPAPPPAGATMTAARPTDDRRTASGTPGTRPPQQRGPRRPPGPAPARLNAAAGPARGVVAETMPAPPPGATRLDTTRSDSTAEPLMPEIPMTATELVAAINELCSEYARASVARALSQHAGDAEEHAHHLRHAEHWLGKANTRWTEVVASVEATVVDTVDIEAFRPVRPLPNGQVEIHACDHNARPLVMRFTGAEAFAVGAHLTAYAAIGLDRAGQRVESGLPHLPATTPTLHPASASTDSTNPTSRADPPPHTPHTP</sequence>
<feature type="compositionally biased region" description="Basic residues" evidence="1">
    <location>
        <begin position="1"/>
        <end position="14"/>
    </location>
</feature>
<name>A0ABQ4CS50_9ACTN</name>
<dbReference type="EMBL" id="BONE01000027">
    <property type="protein sequence ID" value="GIF74119.1"/>
    <property type="molecule type" value="Genomic_DNA"/>
</dbReference>
<comment type="caution">
    <text evidence="2">The sequence shown here is derived from an EMBL/GenBank/DDBJ whole genome shotgun (WGS) entry which is preliminary data.</text>
</comment>
<dbReference type="Proteomes" id="UP000604117">
    <property type="component" value="Unassembled WGS sequence"/>
</dbReference>
<evidence type="ECO:0000256" key="1">
    <source>
        <dbReference type="SAM" id="MobiDB-lite"/>
    </source>
</evidence>
<evidence type="ECO:0000313" key="3">
    <source>
        <dbReference type="Proteomes" id="UP000604117"/>
    </source>
</evidence>
<accession>A0ABQ4CS50</accession>
<feature type="region of interest" description="Disordered" evidence="1">
    <location>
        <begin position="1"/>
        <end position="97"/>
    </location>
</feature>
<evidence type="ECO:0008006" key="4">
    <source>
        <dbReference type="Google" id="ProtNLM"/>
    </source>
</evidence>
<protein>
    <recommendedName>
        <fullName evidence="4">DUF222 domain-containing protein</fullName>
    </recommendedName>
</protein>
<feature type="compositionally biased region" description="Low complexity" evidence="1">
    <location>
        <begin position="38"/>
        <end position="48"/>
    </location>
</feature>
<organism evidence="2 3">
    <name type="scientific">Asanoa siamensis</name>
    <dbReference type="NCBI Taxonomy" id="926357"/>
    <lineage>
        <taxon>Bacteria</taxon>
        <taxon>Bacillati</taxon>
        <taxon>Actinomycetota</taxon>
        <taxon>Actinomycetes</taxon>
        <taxon>Micromonosporales</taxon>
        <taxon>Micromonosporaceae</taxon>
        <taxon>Asanoa</taxon>
    </lineage>
</organism>
<keyword evidence="3" id="KW-1185">Reference proteome</keyword>
<gene>
    <name evidence="2" type="ORF">Asi02nite_36370</name>
</gene>
<feature type="compositionally biased region" description="Low complexity" evidence="1">
    <location>
        <begin position="235"/>
        <end position="252"/>
    </location>
</feature>
<reference evidence="2 3" key="1">
    <citation type="submission" date="2021-01" db="EMBL/GenBank/DDBJ databases">
        <title>Whole genome shotgun sequence of Asanoa siamensis NBRC 107932.</title>
        <authorList>
            <person name="Komaki H."/>
            <person name="Tamura T."/>
        </authorList>
    </citation>
    <scope>NUCLEOTIDE SEQUENCE [LARGE SCALE GENOMIC DNA]</scope>
    <source>
        <strain evidence="2 3">NBRC 107932</strain>
    </source>
</reference>
<proteinExistence type="predicted"/>
<feature type="compositionally biased region" description="Pro residues" evidence="1">
    <location>
        <begin position="262"/>
        <end position="271"/>
    </location>
</feature>
<evidence type="ECO:0000313" key="2">
    <source>
        <dbReference type="EMBL" id="GIF74119.1"/>
    </source>
</evidence>